<name>A0A420W1P6_9SPHI</name>
<gene>
    <name evidence="1" type="ORF">D7322_06900</name>
</gene>
<dbReference type="AlphaFoldDB" id="A0A420W1P6"/>
<dbReference type="EMBL" id="RBWS01000005">
    <property type="protein sequence ID" value="RKO72515.1"/>
    <property type="molecule type" value="Genomic_DNA"/>
</dbReference>
<dbReference type="RefSeq" id="WP_121122583.1">
    <property type="nucleotide sequence ID" value="NZ_CP158959.1"/>
</dbReference>
<proteinExistence type="predicted"/>
<evidence type="ECO:0000313" key="2">
    <source>
        <dbReference type="Proteomes" id="UP000282423"/>
    </source>
</evidence>
<dbReference type="Pfam" id="PF11225">
    <property type="entry name" value="DUF3024"/>
    <property type="match status" value="1"/>
</dbReference>
<dbReference type="Proteomes" id="UP000282423">
    <property type="component" value="Unassembled WGS sequence"/>
</dbReference>
<evidence type="ECO:0000313" key="1">
    <source>
        <dbReference type="EMBL" id="RKO72515.1"/>
    </source>
</evidence>
<reference evidence="1 2" key="1">
    <citation type="submission" date="2018-10" db="EMBL/GenBank/DDBJ databases">
        <title>Sphingobacterium sp. M05W1-28.</title>
        <authorList>
            <person name="Cai H."/>
        </authorList>
    </citation>
    <scope>NUCLEOTIDE SEQUENCE [LARGE SCALE GENOMIC DNA]</scope>
    <source>
        <strain evidence="1 2">M05W1-28</strain>
    </source>
</reference>
<protein>
    <submittedName>
        <fullName evidence="1">DUF3024 domain-containing protein</fullName>
    </submittedName>
</protein>
<keyword evidence="2" id="KW-1185">Reference proteome</keyword>
<dbReference type="InterPro" id="IPR021388">
    <property type="entry name" value="DUF3024"/>
</dbReference>
<sequence>MTANILHIEFAKIKYVKSSKQWKLYWRWAKPTVRHYSFEEDCTTFGLTPKCFLKLAEKCAGLL</sequence>
<accession>A0A420W1P6</accession>
<organism evidence="1 2">
    <name type="scientific">Sphingobacterium puteale</name>
    <dbReference type="NCBI Taxonomy" id="2420510"/>
    <lineage>
        <taxon>Bacteria</taxon>
        <taxon>Pseudomonadati</taxon>
        <taxon>Bacteroidota</taxon>
        <taxon>Sphingobacteriia</taxon>
        <taxon>Sphingobacteriales</taxon>
        <taxon>Sphingobacteriaceae</taxon>
        <taxon>Sphingobacterium</taxon>
    </lineage>
</organism>
<comment type="caution">
    <text evidence="1">The sequence shown here is derived from an EMBL/GenBank/DDBJ whole genome shotgun (WGS) entry which is preliminary data.</text>
</comment>